<dbReference type="Gene3D" id="3.10.50.30">
    <property type="entry name" value="Transcription elongation factor, GreA/GreB, C-terminal domain"/>
    <property type="match status" value="1"/>
</dbReference>
<dbReference type="EMBL" id="CP001674">
    <property type="protein sequence ID" value="ACT51928.1"/>
    <property type="molecule type" value="Genomic_DNA"/>
</dbReference>
<dbReference type="PANTHER" id="PTHR30437:SF5">
    <property type="entry name" value="REGULATOR OF NUCLEOSIDE DIPHOSPHATE KINASE"/>
    <property type="match status" value="1"/>
</dbReference>
<protein>
    <submittedName>
        <fullName evidence="2">GreA/GreB family elongation factor</fullName>
    </submittedName>
</protein>
<dbReference type="RefSeq" id="WP_013443393.1">
    <property type="nucleotide sequence ID" value="NC_012969.1"/>
</dbReference>
<organism evidence="2 3">
    <name type="scientific">Methylovorus glucosotrophus (strain SIP3-4)</name>
    <dbReference type="NCBI Taxonomy" id="582744"/>
    <lineage>
        <taxon>Bacteria</taxon>
        <taxon>Pseudomonadati</taxon>
        <taxon>Pseudomonadota</taxon>
        <taxon>Betaproteobacteria</taxon>
        <taxon>Nitrosomonadales</taxon>
        <taxon>Methylophilaceae</taxon>
        <taxon>Methylovorus</taxon>
    </lineage>
</organism>
<dbReference type="HOGENOM" id="CLU_120358_1_1_4"/>
<feature type="domain" description="Transcription elongation factor GreA/GreB C-terminal" evidence="1">
    <location>
        <begin position="41"/>
        <end position="114"/>
    </location>
</feature>
<reference evidence="3" key="1">
    <citation type="submission" date="2009-07" db="EMBL/GenBank/DDBJ databases">
        <title>Complete sequence of chromosome of Methylovorus sp. SIP3-4.</title>
        <authorList>
            <person name="Lucas S."/>
            <person name="Copeland A."/>
            <person name="Lapidus A."/>
            <person name="Glavina del Rio T."/>
            <person name="Tice H."/>
            <person name="Bruce D."/>
            <person name="Goodwin L."/>
            <person name="Pitluck S."/>
            <person name="Clum A."/>
            <person name="Larimer F."/>
            <person name="Land M."/>
            <person name="Hauser L."/>
            <person name="Kyrpides N."/>
            <person name="Mikhailova N."/>
            <person name="Kayluzhnaya M."/>
            <person name="Chistoserdova L."/>
        </authorList>
    </citation>
    <scope>NUCLEOTIDE SEQUENCE [LARGE SCALE GENOMIC DNA]</scope>
    <source>
        <strain evidence="3">SIP3-4</strain>
    </source>
</reference>
<dbReference type="GO" id="GO:0006354">
    <property type="term" value="P:DNA-templated transcription elongation"/>
    <property type="evidence" value="ECO:0007669"/>
    <property type="project" value="TreeGrafter"/>
</dbReference>
<evidence type="ECO:0000313" key="2">
    <source>
        <dbReference type="EMBL" id="ACT51928.1"/>
    </source>
</evidence>
<gene>
    <name evidence="2" type="ordered locus">Msip34_2691</name>
</gene>
<evidence type="ECO:0000313" key="3">
    <source>
        <dbReference type="Proteomes" id="UP000002743"/>
    </source>
</evidence>
<keyword evidence="2" id="KW-0251">Elongation factor</keyword>
<dbReference type="SUPFAM" id="SSF54534">
    <property type="entry name" value="FKBP-like"/>
    <property type="match status" value="1"/>
</dbReference>
<proteinExistence type="predicted"/>
<dbReference type="InterPro" id="IPR001437">
    <property type="entry name" value="Tscrpt_elong_fac_GreA/B_C"/>
</dbReference>
<dbReference type="PANTHER" id="PTHR30437">
    <property type="entry name" value="TRANSCRIPTION ELONGATION FACTOR GREA"/>
    <property type="match status" value="1"/>
</dbReference>
<dbReference type="GO" id="GO:0003746">
    <property type="term" value="F:translation elongation factor activity"/>
    <property type="evidence" value="ECO:0007669"/>
    <property type="project" value="UniProtKB-KW"/>
</dbReference>
<name>C6XBF8_METGS</name>
<dbReference type="GO" id="GO:0070063">
    <property type="term" value="F:RNA polymerase binding"/>
    <property type="evidence" value="ECO:0007669"/>
    <property type="project" value="InterPro"/>
</dbReference>
<accession>C6XBF8</accession>
<dbReference type="KEGG" id="mei:Msip34_2691"/>
<keyword evidence="2" id="KW-0648">Protein biosynthesis</keyword>
<sequence>MQDRYLYISEPDYAVLHTLTRHHALSDELDRAIVVPSEKMPPDIVGLNSRVTYVDESNGVSRTIELVLPEEANMEQGKISVLAPVGTALLGLKAGQSIEWPFPNGMPRRLRVVSTLSA</sequence>
<dbReference type="GO" id="GO:0003677">
    <property type="term" value="F:DNA binding"/>
    <property type="evidence" value="ECO:0007669"/>
    <property type="project" value="InterPro"/>
</dbReference>
<dbReference type="InterPro" id="IPR023459">
    <property type="entry name" value="Tscrpt_elong_fac_GreA/B_fam"/>
</dbReference>
<dbReference type="NCBIfam" id="NF004396">
    <property type="entry name" value="PRK05753.1"/>
    <property type="match status" value="1"/>
</dbReference>
<dbReference type="GO" id="GO:0032784">
    <property type="term" value="P:regulation of DNA-templated transcription elongation"/>
    <property type="evidence" value="ECO:0007669"/>
    <property type="project" value="InterPro"/>
</dbReference>
<dbReference type="STRING" id="582744.Msip34_2691"/>
<dbReference type="Pfam" id="PF01272">
    <property type="entry name" value="GreA_GreB"/>
    <property type="match status" value="1"/>
</dbReference>
<dbReference type="Proteomes" id="UP000002743">
    <property type="component" value="Chromosome"/>
</dbReference>
<evidence type="ECO:0000259" key="1">
    <source>
        <dbReference type="Pfam" id="PF01272"/>
    </source>
</evidence>
<dbReference type="InterPro" id="IPR036953">
    <property type="entry name" value="GreA/GreB_C_sf"/>
</dbReference>
<reference evidence="2 3" key="2">
    <citation type="journal article" date="2011" name="J. Bacteriol.">
        <title>Genomes of three methylotrophs from a single niche uncover genetic and metabolic divergence of Methylophilaceae.</title>
        <authorList>
            <person name="Lapidus A."/>
            <person name="Clum A."/>
            <person name="Labutti K."/>
            <person name="Kaluzhnaya M.G."/>
            <person name="Lim S."/>
            <person name="Beck D.A."/>
            <person name="Glavina Del Rio T."/>
            <person name="Nolan M."/>
            <person name="Mavromatis K."/>
            <person name="Huntemann M."/>
            <person name="Lucas S."/>
            <person name="Lidstrom M.E."/>
            <person name="Ivanova N."/>
            <person name="Chistoserdova L."/>
        </authorList>
    </citation>
    <scope>NUCLEOTIDE SEQUENCE [LARGE SCALE GENOMIC DNA]</scope>
    <source>
        <strain evidence="2 3">SIP3-4</strain>
    </source>
</reference>
<dbReference type="OrthoDB" id="192847at2"/>
<dbReference type="AlphaFoldDB" id="C6XBF8"/>
<dbReference type="eggNOG" id="COG0782">
    <property type="taxonomic scope" value="Bacteria"/>
</dbReference>
<keyword evidence="3" id="KW-1185">Reference proteome</keyword>